<accession>A0ACB9A5N4</accession>
<comment type="caution">
    <text evidence="1">The sequence shown here is derived from an EMBL/GenBank/DDBJ whole genome shotgun (WGS) entry which is preliminary data.</text>
</comment>
<keyword evidence="2" id="KW-1185">Reference proteome</keyword>
<gene>
    <name evidence="1" type="ORF">L1987_75479</name>
</gene>
<dbReference type="Proteomes" id="UP001056120">
    <property type="component" value="Linkage Group LG25"/>
</dbReference>
<reference evidence="1 2" key="2">
    <citation type="journal article" date="2022" name="Mol. Ecol. Resour.">
        <title>The genomes of chicory, endive, great burdock and yacon provide insights into Asteraceae paleo-polyploidization history and plant inulin production.</title>
        <authorList>
            <person name="Fan W."/>
            <person name="Wang S."/>
            <person name="Wang H."/>
            <person name="Wang A."/>
            <person name="Jiang F."/>
            <person name="Liu H."/>
            <person name="Zhao H."/>
            <person name="Xu D."/>
            <person name="Zhang Y."/>
        </authorList>
    </citation>
    <scope>NUCLEOTIDE SEQUENCE [LARGE SCALE GENOMIC DNA]</scope>
    <source>
        <strain evidence="2">cv. Yunnan</strain>
        <tissue evidence="1">Leaves</tissue>
    </source>
</reference>
<sequence length="606" mass="66822">MWLYKSSSNLSGGADGRHQRKGTAIVAVAIDKDKYSQHALKWAVEQLLARGQTVVLLHVNHKISATDANKQQYEKQIRDLFVTFHCFCTRKNIQCIDVILEDNNIPKALAEYVTQAAIEVLVLGASSRHGFIRFKTSDVPSSVMKSAPDFCTIYVISKGKISSAKKSLKPAPFVSPLLEQIQEQSNTTAITSSFSSITPPENGFHVKENLLPPPQKTSEKSRPVLEELESFKSPFTRPGRAENAKLLMLGDLPESETDISFISPTRPSTDDRISVSLDHDLDLSPTATTSSRVSISSNHSFRSGHIGARGSVDLSSSSQAVDEDNEMKRLKMDLMKKMELYSTACKGSLTSKQKAGELQRGRAEEHDHKFKYKRYTINEIEEATEYFAQSRKIGEGGYGPVFKGWLSNTLVAIKVLRPDAAQGRSQFQQESIIPSKSLFSVVYWLIGGGKVSDVGLARLLPPSVADDITQYHMTSTAGTFCYIDPEYQQTGMLGVKSDVYSLGIMLLQMITARSAMGLSHHVENAIEKGTLGQMLDPCVADWPQDEALRFAKLALQCAELRRKDRPDLGKVVLPELARLRDLGEESMPSLMDASDPPESVACSTPA</sequence>
<proteinExistence type="predicted"/>
<dbReference type="EMBL" id="CM042042">
    <property type="protein sequence ID" value="KAI3705245.1"/>
    <property type="molecule type" value="Genomic_DNA"/>
</dbReference>
<name>A0ACB9A5N4_9ASTR</name>
<evidence type="ECO:0000313" key="2">
    <source>
        <dbReference type="Proteomes" id="UP001056120"/>
    </source>
</evidence>
<organism evidence="1 2">
    <name type="scientific">Smallanthus sonchifolius</name>
    <dbReference type="NCBI Taxonomy" id="185202"/>
    <lineage>
        <taxon>Eukaryota</taxon>
        <taxon>Viridiplantae</taxon>
        <taxon>Streptophyta</taxon>
        <taxon>Embryophyta</taxon>
        <taxon>Tracheophyta</taxon>
        <taxon>Spermatophyta</taxon>
        <taxon>Magnoliopsida</taxon>
        <taxon>eudicotyledons</taxon>
        <taxon>Gunneridae</taxon>
        <taxon>Pentapetalae</taxon>
        <taxon>asterids</taxon>
        <taxon>campanulids</taxon>
        <taxon>Asterales</taxon>
        <taxon>Asteraceae</taxon>
        <taxon>Asteroideae</taxon>
        <taxon>Heliantheae alliance</taxon>
        <taxon>Millerieae</taxon>
        <taxon>Smallanthus</taxon>
    </lineage>
</organism>
<evidence type="ECO:0000313" key="1">
    <source>
        <dbReference type="EMBL" id="KAI3705245.1"/>
    </source>
</evidence>
<protein>
    <submittedName>
        <fullName evidence="1">Uncharacterized protein</fullName>
    </submittedName>
</protein>
<reference evidence="2" key="1">
    <citation type="journal article" date="2022" name="Mol. Ecol. Resour.">
        <title>The genomes of chicory, endive, great burdock and yacon provide insights into Asteraceae palaeo-polyploidization history and plant inulin production.</title>
        <authorList>
            <person name="Fan W."/>
            <person name="Wang S."/>
            <person name="Wang H."/>
            <person name="Wang A."/>
            <person name="Jiang F."/>
            <person name="Liu H."/>
            <person name="Zhao H."/>
            <person name="Xu D."/>
            <person name="Zhang Y."/>
        </authorList>
    </citation>
    <scope>NUCLEOTIDE SEQUENCE [LARGE SCALE GENOMIC DNA]</scope>
    <source>
        <strain evidence="2">cv. Yunnan</strain>
    </source>
</reference>